<keyword evidence="2" id="KW-1017">Isopeptide bond</keyword>
<comment type="caution">
    <text evidence="8">The sequence shown here is derived from an EMBL/GenBank/DDBJ whole genome shotgun (WGS) entry which is preliminary data.</text>
</comment>
<dbReference type="InterPro" id="IPR001373">
    <property type="entry name" value="Cullin_N"/>
</dbReference>
<organism evidence="8 9">
    <name type="scientific">Pneumocystis jirovecii (strain RU7)</name>
    <name type="common">Human pneumocystis pneumonia agent</name>
    <dbReference type="NCBI Taxonomy" id="1408657"/>
    <lineage>
        <taxon>Eukaryota</taxon>
        <taxon>Fungi</taxon>
        <taxon>Dikarya</taxon>
        <taxon>Ascomycota</taxon>
        <taxon>Taphrinomycotina</taxon>
        <taxon>Pneumocystomycetes</taxon>
        <taxon>Pneumocystaceae</taxon>
        <taxon>Pneumocystis</taxon>
    </lineage>
</organism>
<dbReference type="InterPro" id="IPR036390">
    <property type="entry name" value="WH_DNA-bd_sf"/>
</dbReference>
<dbReference type="GO" id="GO:0005721">
    <property type="term" value="C:pericentric heterochromatin"/>
    <property type="evidence" value="ECO:0007669"/>
    <property type="project" value="EnsemblFungi"/>
</dbReference>
<dbReference type="InterPro" id="IPR045093">
    <property type="entry name" value="Cullin"/>
</dbReference>
<dbReference type="GO" id="GO:0006283">
    <property type="term" value="P:transcription-coupled nucleotide-excision repair"/>
    <property type="evidence" value="ECO:0007669"/>
    <property type="project" value="EnsemblFungi"/>
</dbReference>
<dbReference type="GO" id="GO:0031934">
    <property type="term" value="C:mating-type region heterochromatin"/>
    <property type="evidence" value="ECO:0007669"/>
    <property type="project" value="EnsemblFungi"/>
</dbReference>
<feature type="compositionally biased region" description="Basic and acidic residues" evidence="6">
    <location>
        <begin position="27"/>
        <end position="50"/>
    </location>
</feature>
<proteinExistence type="inferred from homology"/>
<dbReference type="Proteomes" id="UP000053447">
    <property type="component" value="Unassembled WGS sequence"/>
</dbReference>
<dbReference type="SMART" id="SM00182">
    <property type="entry name" value="CULLIN"/>
    <property type="match status" value="1"/>
</dbReference>
<feature type="domain" description="Cullin family profile" evidence="7">
    <location>
        <begin position="461"/>
        <end position="692"/>
    </location>
</feature>
<dbReference type="GO" id="GO:0006511">
    <property type="term" value="P:ubiquitin-dependent protein catabolic process"/>
    <property type="evidence" value="ECO:0007669"/>
    <property type="project" value="InterPro"/>
</dbReference>
<dbReference type="GO" id="GO:0043494">
    <property type="term" value="C:CLRC complex"/>
    <property type="evidence" value="ECO:0007669"/>
    <property type="project" value="EnsemblFungi"/>
</dbReference>
<gene>
    <name evidence="8" type="ORF">T551_01564</name>
</gene>
<dbReference type="Gene3D" id="1.20.1310.10">
    <property type="entry name" value="Cullin Repeats"/>
    <property type="match status" value="4"/>
</dbReference>
<dbReference type="FunFam" id="1.20.1310.10:FF:000002">
    <property type="entry name" value="cullin-3 isoform X1"/>
    <property type="match status" value="1"/>
</dbReference>
<dbReference type="GO" id="GO:0140727">
    <property type="term" value="P:siRNA-mediated pericentric heterochromatin formation"/>
    <property type="evidence" value="ECO:0007669"/>
    <property type="project" value="EnsemblFungi"/>
</dbReference>
<dbReference type="Pfam" id="PF26557">
    <property type="entry name" value="Cullin_AB"/>
    <property type="match status" value="1"/>
</dbReference>
<evidence type="ECO:0000259" key="7">
    <source>
        <dbReference type="PROSITE" id="PS50069"/>
    </source>
</evidence>
<dbReference type="AlphaFoldDB" id="A0A0W4ZRN1"/>
<protein>
    <recommendedName>
        <fullName evidence="7">Cullin family profile domain-containing protein</fullName>
    </recommendedName>
</protein>
<dbReference type="Gene3D" id="3.30.230.130">
    <property type="entry name" value="Cullin, Chain C, Domain 2"/>
    <property type="match status" value="1"/>
</dbReference>
<dbReference type="GO" id="GO:0140720">
    <property type="term" value="C:subtelomeric heterochromatin"/>
    <property type="evidence" value="ECO:0007669"/>
    <property type="project" value="EnsemblFungi"/>
</dbReference>
<dbReference type="Gene3D" id="1.10.10.10">
    <property type="entry name" value="Winged helix-like DNA-binding domain superfamily/Winged helix DNA-binding domain"/>
    <property type="match status" value="1"/>
</dbReference>
<accession>A0A0W4ZRN1</accession>
<reference evidence="9" key="1">
    <citation type="journal article" date="2016" name="Nat. Commun.">
        <title>Genome analysis of three Pneumocystis species reveals adaptation mechanisms to life exclusively in mammalian hosts.</title>
        <authorList>
            <person name="Ma L."/>
            <person name="Chen Z."/>
            <person name="Huang D.W."/>
            <person name="Kutty G."/>
            <person name="Ishihara M."/>
            <person name="Wang H."/>
            <person name="Abouelleil A."/>
            <person name="Bishop L."/>
            <person name="Davey E."/>
            <person name="Deng R."/>
            <person name="Deng X."/>
            <person name="Fan L."/>
            <person name="Fantoni G."/>
            <person name="Fitzgerald M."/>
            <person name="Gogineni E."/>
            <person name="Goldberg J.M."/>
            <person name="Handley G."/>
            <person name="Hu X."/>
            <person name="Huber C."/>
            <person name="Jiao X."/>
            <person name="Jones K."/>
            <person name="Levin J.Z."/>
            <person name="Liu Y."/>
            <person name="Macdonald P."/>
            <person name="Melnikov A."/>
            <person name="Raley C."/>
            <person name="Sassi M."/>
            <person name="Sherman B.T."/>
            <person name="Song X."/>
            <person name="Sykes S."/>
            <person name="Tran B."/>
            <person name="Walsh L."/>
            <person name="Xia Y."/>
            <person name="Yang J."/>
            <person name="Young S."/>
            <person name="Zeng Q."/>
            <person name="Zheng X."/>
            <person name="Stephens R."/>
            <person name="Nusbaum C."/>
            <person name="Birren B.W."/>
            <person name="Azadi P."/>
            <person name="Lempicki R.A."/>
            <person name="Cuomo C.A."/>
            <person name="Kovacs J.A."/>
        </authorList>
    </citation>
    <scope>NUCLEOTIDE SEQUENCE [LARGE SCALE GENOMIC DNA]</scope>
    <source>
        <strain evidence="9">RU7</strain>
    </source>
</reference>
<dbReference type="InterPro" id="IPR059120">
    <property type="entry name" value="Cullin-like_AB"/>
</dbReference>
<comment type="similarity">
    <text evidence="1 4 5">Belongs to the cullin family.</text>
</comment>
<evidence type="ECO:0000313" key="9">
    <source>
        <dbReference type="Proteomes" id="UP000053447"/>
    </source>
</evidence>
<dbReference type="GO" id="GO:0031625">
    <property type="term" value="F:ubiquitin protein ligase binding"/>
    <property type="evidence" value="ECO:0007669"/>
    <property type="project" value="InterPro"/>
</dbReference>
<dbReference type="SUPFAM" id="SSF74788">
    <property type="entry name" value="Cullin repeat-like"/>
    <property type="match status" value="1"/>
</dbReference>
<dbReference type="InterPro" id="IPR016159">
    <property type="entry name" value="Cullin_repeat-like_dom_sf"/>
</dbReference>
<evidence type="ECO:0000256" key="3">
    <source>
        <dbReference type="ARBA" id="ARBA00022843"/>
    </source>
</evidence>
<dbReference type="VEuPathDB" id="FungiDB:T551_01564"/>
<dbReference type="GO" id="GO:0031509">
    <property type="term" value="P:subtelomeric heterochromatin formation"/>
    <property type="evidence" value="ECO:0007669"/>
    <property type="project" value="EnsemblFungi"/>
</dbReference>
<dbReference type="InterPro" id="IPR016158">
    <property type="entry name" value="Cullin_homology"/>
</dbReference>
<dbReference type="eggNOG" id="KOG2167">
    <property type="taxonomic scope" value="Eukaryota"/>
</dbReference>
<feature type="region of interest" description="Disordered" evidence="6">
    <location>
        <begin position="1"/>
        <end position="54"/>
    </location>
</feature>
<keyword evidence="9" id="KW-1185">Reference proteome</keyword>
<evidence type="ECO:0000256" key="4">
    <source>
        <dbReference type="PROSITE-ProRule" id="PRU00330"/>
    </source>
</evidence>
<evidence type="ECO:0000256" key="2">
    <source>
        <dbReference type="ARBA" id="ARBA00022499"/>
    </source>
</evidence>
<sequence length="820" mass="95586">MSFSEKRKNPKFKRQKKRCSEDMASATEKHKVQKIHWDKYSEKDSSDGETHINPPNLSKVVDLTAFPEKKNIIQSADTFKKLTVKNFRKTSLESQEKYYNDILQRLDTTLLNIFENRKIEWSLQELYKGVENLCKAFNHSNHEDPWAIKCYRLLESRSRESIKLLLSNILEKITSYAHVEGDIVRIIIDEGWKIWIEQISMIRSIFFYFDRTFLLITPGLSSIWDTGVSLFREHLFMDLSINDLFFSDIFTIIATIRSYSLDFMKAPNIILLQSSIKMISSLNLYGSLFEPKFIQATEIYYSNEALRSIESGFPDEYLSYIKKTLNKEENFCSEFFLEQTKSKVIHVIKTQLIENHSEHIINISFEELIVKEKVESLKDLYMLLRLINKVDLIKFHWAEYIKKTCKTLILDPNDDSSIIPSLLKFHSTLNSIIFECFSSNESFIQTLRECLEFFINSSINNPSELLAKHIDNILRTGNKSFDEKSLEKEMDKVLELFRFIQGKDTFEAFYKKDLAKRLLLNKSASADAEKTMLMKLKTECGSGFTQKLEGMFKDIDISKNFMISYKNSKFAQENSSNLNLYVNILSQAFWPPYPNISINLPEKMMNELNLFSSFYFSKQSGKKLTWRHNLGHCIIKADFPKGKKELNVSLFQGVVILLFNNIPDNETLSYNEIKNSTNLKDKELIRTLQSLACGKVKILLKIPKGKNINTTDLFMVNLSFSEKLFKIKINQVQIKETSEENKIIHKNIQKDRAFETQATIVRIMKVKKKCNHTELVQTTINVLKQRGITSVEEVELAIEKLLEKEYIEKEGSPSIYNYLA</sequence>
<dbReference type="GeneID" id="28940082"/>
<keyword evidence="3" id="KW-0832">Ubl conjugation</keyword>
<dbReference type="InterPro" id="IPR019559">
    <property type="entry name" value="Cullin_neddylation_domain"/>
</dbReference>
<name>A0A0W4ZRN1_PNEJ7</name>
<dbReference type="Pfam" id="PF00888">
    <property type="entry name" value="Cullin"/>
    <property type="match status" value="1"/>
</dbReference>
<dbReference type="SUPFAM" id="SSF75632">
    <property type="entry name" value="Cullin homology domain"/>
    <property type="match status" value="1"/>
</dbReference>
<evidence type="ECO:0000256" key="6">
    <source>
        <dbReference type="SAM" id="MobiDB-lite"/>
    </source>
</evidence>
<dbReference type="Pfam" id="PF10557">
    <property type="entry name" value="Cullin_Nedd8"/>
    <property type="match status" value="1"/>
</dbReference>
<dbReference type="SUPFAM" id="SSF46785">
    <property type="entry name" value="Winged helix' DNA-binding domain"/>
    <property type="match status" value="1"/>
</dbReference>
<dbReference type="PANTHER" id="PTHR11932">
    <property type="entry name" value="CULLIN"/>
    <property type="match status" value="1"/>
</dbReference>
<dbReference type="SMART" id="SM00884">
    <property type="entry name" value="Cullin_Nedd8"/>
    <property type="match status" value="1"/>
</dbReference>
<dbReference type="InterPro" id="IPR036388">
    <property type="entry name" value="WH-like_DNA-bd_sf"/>
</dbReference>
<dbReference type="FunFam" id="3.30.230.130:FF:000001">
    <property type="entry name" value="Cullin 4A"/>
    <property type="match status" value="1"/>
</dbReference>
<evidence type="ECO:0000256" key="5">
    <source>
        <dbReference type="RuleBase" id="RU003829"/>
    </source>
</evidence>
<evidence type="ECO:0000256" key="1">
    <source>
        <dbReference type="ARBA" id="ARBA00006019"/>
    </source>
</evidence>
<dbReference type="GO" id="GO:0033621">
    <property type="term" value="P:nuclear mRNA surveillance of meiosis-specific transcripts"/>
    <property type="evidence" value="ECO:0007669"/>
    <property type="project" value="EnsemblFungi"/>
</dbReference>
<dbReference type="OrthoDB" id="27073at2759"/>
<dbReference type="EMBL" id="LFWA01000006">
    <property type="protein sequence ID" value="KTW31012.1"/>
    <property type="molecule type" value="Genomic_DNA"/>
</dbReference>
<dbReference type="RefSeq" id="XP_018230002.1">
    <property type="nucleotide sequence ID" value="XM_018373827.1"/>
</dbReference>
<evidence type="ECO:0000313" key="8">
    <source>
        <dbReference type="EMBL" id="KTW31012.1"/>
    </source>
</evidence>
<feature type="compositionally biased region" description="Basic residues" evidence="6">
    <location>
        <begin position="8"/>
        <end position="17"/>
    </location>
</feature>
<dbReference type="GO" id="GO:0030466">
    <property type="term" value="P:silent mating-type cassette heterochromatin formation"/>
    <property type="evidence" value="ECO:0007669"/>
    <property type="project" value="EnsemblFungi"/>
</dbReference>
<dbReference type="PROSITE" id="PS50069">
    <property type="entry name" value="CULLIN_2"/>
    <property type="match status" value="1"/>
</dbReference>
<dbReference type="InterPro" id="IPR036317">
    <property type="entry name" value="Cullin_homology_sf"/>
</dbReference>
<dbReference type="STRING" id="1408657.A0A0W4ZRN1"/>